<comment type="caution">
    <text evidence="1">The sequence shown here is derived from an EMBL/GenBank/DDBJ whole genome shotgun (WGS) entry which is preliminary data.</text>
</comment>
<dbReference type="Proteomes" id="UP001239213">
    <property type="component" value="Unassembled WGS sequence"/>
</dbReference>
<evidence type="ECO:0000313" key="2">
    <source>
        <dbReference type="Proteomes" id="UP001239213"/>
    </source>
</evidence>
<keyword evidence="2" id="KW-1185">Reference proteome</keyword>
<organism evidence="1 2">
    <name type="scientific">Colletotrichum cuscutae</name>
    <dbReference type="NCBI Taxonomy" id="1209917"/>
    <lineage>
        <taxon>Eukaryota</taxon>
        <taxon>Fungi</taxon>
        <taxon>Dikarya</taxon>
        <taxon>Ascomycota</taxon>
        <taxon>Pezizomycotina</taxon>
        <taxon>Sordariomycetes</taxon>
        <taxon>Hypocreomycetidae</taxon>
        <taxon>Glomerellales</taxon>
        <taxon>Glomerellaceae</taxon>
        <taxon>Colletotrichum</taxon>
        <taxon>Colletotrichum acutatum species complex</taxon>
    </lineage>
</organism>
<evidence type="ECO:0000313" key="1">
    <source>
        <dbReference type="EMBL" id="KAK1471462.1"/>
    </source>
</evidence>
<protein>
    <submittedName>
        <fullName evidence="1">Uncharacterized protein</fullName>
    </submittedName>
</protein>
<name>A0AAI9V7S4_9PEZI</name>
<reference evidence="1" key="1">
    <citation type="submission" date="2016-11" db="EMBL/GenBank/DDBJ databases">
        <title>The genome sequence of Colletotrichum cuscutae.</title>
        <authorList>
            <person name="Baroncelli R."/>
        </authorList>
    </citation>
    <scope>NUCLEOTIDE SEQUENCE</scope>
    <source>
        <strain evidence="1">IMI 304802</strain>
    </source>
</reference>
<sequence>MENGNDALRAEPQSTNMLRQFPTQNIAMLYHEQTNCGPRQPAFQDHSLTLTPRCDERKPQIAIPLQMPSRIYQMTTAALSLMPDISTQATYEFIEVNPVVISGT</sequence>
<accession>A0AAI9V7S4</accession>
<proteinExistence type="predicted"/>
<gene>
    <name evidence="1" type="ORF">CCUS01_05944</name>
</gene>
<dbReference type="AlphaFoldDB" id="A0AAI9V7S4"/>
<dbReference type="EMBL" id="MPDP01000201">
    <property type="protein sequence ID" value="KAK1471462.1"/>
    <property type="molecule type" value="Genomic_DNA"/>
</dbReference>